<evidence type="ECO:0000313" key="3">
    <source>
        <dbReference type="EMBL" id="ALO13990.1"/>
    </source>
</evidence>
<dbReference type="InterPro" id="IPR024742">
    <property type="entry name" value="Glycogen_debranch_N"/>
</dbReference>
<dbReference type="PATRIC" id="fig|1307839.3.peg.343"/>
<sequence length="651" mass="75613">MSYLKFDKSQLINLEYALNRELLRTNRKGSYACSSIIDCNTRKYHGLLVTEVPEVDDGKHVLLNNLDATIVHKDMEFNLGIHKYAGGVYQPKGHKYVQDFDAEDIPVLTYNIGDVVITKEKILDNEHDRILIRYEVVETSAPIKLRLRPFLTFRNVHSLAKANMYANTKAEMVRNGIRIKLYEGYPFLYLQVNSEPEYIHVPDWYYNVEYAEEQKRGYEYKEDLFTPGFFEVRLRKNESIVFAAGVDEMKPTGIKHRFTSLRKTRTPRVSFENCLINSAQQFIERHHKTTSLVAGFPWYGSNARQTMIALPGVTLSIGDVDSCKKILNTFIRRMNGPLFPTSLAYNSERYDQMDTPLWFFNVLQELEKADPRIDIYEKYGAVMKKILNGYRDGTMHNIKMNDYALVYGGDGDIPLTWMDAKVKEKPVTPRKGMPVEVQALWFNALQYTYNKAKEKKDARFTEDWFYYLDVVKSSFLSRFWDDEKGYLADYASTKEVYWNVTPNQIIAAALPYSMLSDEQSEQVIKTVKKQLLTSRGLRTLSPANPEYQPQYEGNQYERDRAFHKGTAWPWLLEYYVKANYKIYGVKALDEIMEIYHAFEEDMNDYGIGTIAEIYDGDPPHYPRGAISQASSVAALLQIRMMIQELLVLKQN</sequence>
<dbReference type="AlphaFoldDB" id="A0A0S2HVF9"/>
<evidence type="ECO:0000313" key="4">
    <source>
        <dbReference type="Proteomes" id="UP000064893"/>
    </source>
</evidence>
<dbReference type="Pfam" id="PF12439">
    <property type="entry name" value="GDE_N"/>
    <property type="match status" value="1"/>
</dbReference>
<dbReference type="Gene3D" id="1.50.10.10">
    <property type="match status" value="1"/>
</dbReference>
<dbReference type="Pfam" id="PF06202">
    <property type="entry name" value="GDE_C"/>
    <property type="match status" value="1"/>
</dbReference>
<dbReference type="GO" id="GO:0004135">
    <property type="term" value="F:amylo-alpha-1,6-glucosidase activity"/>
    <property type="evidence" value="ECO:0007669"/>
    <property type="project" value="InterPro"/>
</dbReference>
<dbReference type="PANTHER" id="PTHR10569">
    <property type="entry name" value="GLYCOGEN DEBRANCHING ENZYME"/>
    <property type="match status" value="1"/>
</dbReference>
<dbReference type="SUPFAM" id="SSF48208">
    <property type="entry name" value="Six-hairpin glycosidases"/>
    <property type="match status" value="1"/>
</dbReference>
<gene>
    <name evidence="3" type="ORF">L21SP5_00311</name>
</gene>
<dbReference type="STRING" id="1307839.L21SP5_00311"/>
<feature type="domain" description="Glycogen debranching enzyme bacterial and archaeal type N-terminal" evidence="2">
    <location>
        <begin position="20"/>
        <end position="240"/>
    </location>
</feature>
<feature type="domain" description="Glycogen debranching enzyme C-terminal" evidence="1">
    <location>
        <begin position="278"/>
        <end position="636"/>
    </location>
</feature>
<accession>A0A0S2HVF9</accession>
<dbReference type="InterPro" id="IPR008928">
    <property type="entry name" value="6-hairpin_glycosidase_sf"/>
</dbReference>
<dbReference type="InterPro" id="IPR010401">
    <property type="entry name" value="AGL/Gdb1"/>
</dbReference>
<name>A0A0S2HVF9_9BACT</name>
<dbReference type="InterPro" id="IPR012341">
    <property type="entry name" value="6hp_glycosidase-like_sf"/>
</dbReference>
<reference evidence="3 4" key="1">
    <citation type="submission" date="2015-11" db="EMBL/GenBank/DDBJ databases">
        <title>Description and complete genome sequence of a novel strain predominating in hypersaline microbial mats and representing a new family of the Bacteriodetes phylum.</title>
        <authorList>
            <person name="Spring S."/>
            <person name="Bunk B."/>
            <person name="Sproer C."/>
            <person name="Klenk H.-P."/>
        </authorList>
    </citation>
    <scope>NUCLEOTIDE SEQUENCE [LARGE SCALE GENOMIC DNA]</scope>
    <source>
        <strain evidence="3 4">L21-Spi-D4</strain>
    </source>
</reference>
<evidence type="ECO:0000259" key="1">
    <source>
        <dbReference type="Pfam" id="PF06202"/>
    </source>
</evidence>
<dbReference type="OrthoDB" id="9761875at2"/>
<dbReference type="InterPro" id="IPR032790">
    <property type="entry name" value="GDE_C"/>
</dbReference>
<dbReference type="GO" id="GO:0005980">
    <property type="term" value="P:glycogen catabolic process"/>
    <property type="evidence" value="ECO:0007669"/>
    <property type="project" value="InterPro"/>
</dbReference>
<dbReference type="PANTHER" id="PTHR10569:SF2">
    <property type="entry name" value="GLYCOGEN DEBRANCHING ENZYME"/>
    <property type="match status" value="1"/>
</dbReference>
<dbReference type="GO" id="GO:0004134">
    <property type="term" value="F:4-alpha-glucanotransferase activity"/>
    <property type="evidence" value="ECO:0007669"/>
    <property type="project" value="InterPro"/>
</dbReference>
<protein>
    <submittedName>
        <fullName evidence="3">Putative glycogen debranching enzyme, archaeal type</fullName>
    </submittedName>
</protein>
<organism evidence="3 4">
    <name type="scientific">Salinivirga cyanobacteriivorans</name>
    <dbReference type="NCBI Taxonomy" id="1307839"/>
    <lineage>
        <taxon>Bacteria</taxon>
        <taxon>Pseudomonadati</taxon>
        <taxon>Bacteroidota</taxon>
        <taxon>Bacteroidia</taxon>
        <taxon>Bacteroidales</taxon>
        <taxon>Salinivirgaceae</taxon>
        <taxon>Salinivirga</taxon>
    </lineage>
</organism>
<keyword evidence="4" id="KW-1185">Reference proteome</keyword>
<dbReference type="RefSeq" id="WP_057951582.1">
    <property type="nucleotide sequence ID" value="NZ_CP013118.1"/>
</dbReference>
<dbReference type="Proteomes" id="UP000064893">
    <property type="component" value="Chromosome"/>
</dbReference>
<dbReference type="EMBL" id="CP013118">
    <property type="protein sequence ID" value="ALO13990.1"/>
    <property type="molecule type" value="Genomic_DNA"/>
</dbReference>
<evidence type="ECO:0000259" key="2">
    <source>
        <dbReference type="Pfam" id="PF12439"/>
    </source>
</evidence>
<dbReference type="KEGG" id="blq:L21SP5_00311"/>
<proteinExistence type="predicted"/>